<feature type="transmembrane region" description="Helical" evidence="2">
    <location>
        <begin position="56"/>
        <end position="80"/>
    </location>
</feature>
<dbReference type="PIRSF" id="PIRSF031737">
    <property type="entry name" value="TM_LytTR"/>
    <property type="match status" value="1"/>
</dbReference>
<keyword evidence="4" id="KW-0238">DNA-binding</keyword>
<accession>A0A256FDJ6</accession>
<comment type="caution">
    <text evidence="4">The sequence shown here is derived from an EMBL/GenBank/DDBJ whole genome shotgun (WGS) entry which is preliminary data.</text>
</comment>
<proteinExistence type="predicted"/>
<organism evidence="4 5">
    <name type="scientific">Brucella rhizosphaerae</name>
    <dbReference type="NCBI Taxonomy" id="571254"/>
    <lineage>
        <taxon>Bacteria</taxon>
        <taxon>Pseudomonadati</taxon>
        <taxon>Pseudomonadota</taxon>
        <taxon>Alphaproteobacteria</taxon>
        <taxon>Hyphomicrobiales</taxon>
        <taxon>Brucellaceae</taxon>
        <taxon>Brucella/Ochrobactrum group</taxon>
        <taxon>Brucella</taxon>
    </lineage>
</organism>
<evidence type="ECO:0000313" key="4">
    <source>
        <dbReference type="EMBL" id="OYR12820.1"/>
    </source>
</evidence>
<sequence length="270" mass="29915">MQEKFARGNIMQFTLREMLMIARAPRLWATFIVIVLIFVVVDPSGTASMPPAIRFFYWLSIQFAGWSTAILFAVIADVALKRWIASAFIRMMIGSLIAAIPIGLWVGLINYGFVARQLSIEALGANTATSLPLSALFCVLAYMTLKREIASISQPLATMPAPLMQRLKPENRGQLLRLSADDHYTQVVTHRGRELVLLRFSDALKEIGDTAGLQIHRSHWIADAHVGALQKSNGALHLLTRDGTLLPVSRSSQKAARQKYETTATLNEKA</sequence>
<evidence type="ECO:0000256" key="1">
    <source>
        <dbReference type="SAM" id="MobiDB-lite"/>
    </source>
</evidence>
<dbReference type="Pfam" id="PF04397">
    <property type="entry name" value="LytTR"/>
    <property type="match status" value="1"/>
</dbReference>
<gene>
    <name evidence="4" type="ORF">CEV32_0995</name>
</gene>
<keyword evidence="5" id="KW-1185">Reference proteome</keyword>
<feature type="region of interest" description="Disordered" evidence="1">
    <location>
        <begin position="250"/>
        <end position="270"/>
    </location>
</feature>
<evidence type="ECO:0000313" key="5">
    <source>
        <dbReference type="Proteomes" id="UP000216345"/>
    </source>
</evidence>
<feature type="transmembrane region" description="Helical" evidence="2">
    <location>
        <begin position="92"/>
        <end position="113"/>
    </location>
</feature>
<dbReference type="Gene3D" id="2.40.50.1020">
    <property type="entry name" value="LytTr DNA-binding domain"/>
    <property type="match status" value="1"/>
</dbReference>
<dbReference type="Proteomes" id="UP000216345">
    <property type="component" value="Unassembled WGS sequence"/>
</dbReference>
<dbReference type="SMART" id="SM00850">
    <property type="entry name" value="LytTR"/>
    <property type="match status" value="1"/>
</dbReference>
<keyword evidence="2" id="KW-0812">Transmembrane</keyword>
<protein>
    <submittedName>
        <fullName evidence="4">LytTr DNA-binding domain protein</fullName>
    </submittedName>
</protein>
<keyword evidence="2" id="KW-1133">Transmembrane helix</keyword>
<dbReference type="EMBL" id="NNRK01000029">
    <property type="protein sequence ID" value="OYR12820.1"/>
    <property type="molecule type" value="Genomic_DNA"/>
</dbReference>
<feature type="domain" description="HTH LytTR-type" evidence="3">
    <location>
        <begin position="175"/>
        <end position="262"/>
    </location>
</feature>
<dbReference type="OrthoDB" id="7028951at2"/>
<feature type="transmembrane region" description="Helical" evidence="2">
    <location>
        <begin position="21"/>
        <end position="41"/>
    </location>
</feature>
<reference evidence="4 5" key="1">
    <citation type="submission" date="2017-07" db="EMBL/GenBank/DDBJ databases">
        <title>Phylogenetic study on the rhizospheric bacterium Ochrobactrum sp. A44.</title>
        <authorList>
            <person name="Krzyzanowska D.M."/>
            <person name="Ossowicki A."/>
            <person name="Rajewska M."/>
            <person name="Maciag T."/>
            <person name="Kaczynski Z."/>
            <person name="Czerwicka M."/>
            <person name="Jafra S."/>
        </authorList>
    </citation>
    <scope>NUCLEOTIDE SEQUENCE [LARGE SCALE GENOMIC DNA]</scope>
    <source>
        <strain evidence="4 5">PR17</strain>
    </source>
</reference>
<dbReference type="PROSITE" id="PS50930">
    <property type="entry name" value="HTH_LYTTR"/>
    <property type="match status" value="1"/>
</dbReference>
<feature type="transmembrane region" description="Helical" evidence="2">
    <location>
        <begin position="125"/>
        <end position="145"/>
    </location>
</feature>
<evidence type="ECO:0000259" key="3">
    <source>
        <dbReference type="PROSITE" id="PS50930"/>
    </source>
</evidence>
<keyword evidence="2" id="KW-0472">Membrane</keyword>
<dbReference type="RefSeq" id="WP_094577697.1">
    <property type="nucleotide sequence ID" value="NZ_JBHEEL010000004.1"/>
</dbReference>
<dbReference type="AlphaFoldDB" id="A0A256FDJ6"/>
<name>A0A256FDJ6_9HYPH</name>
<dbReference type="InterPro" id="IPR012362">
    <property type="entry name" value="LytTR_TM"/>
</dbReference>
<evidence type="ECO:0000256" key="2">
    <source>
        <dbReference type="SAM" id="Phobius"/>
    </source>
</evidence>
<dbReference type="GO" id="GO:0003677">
    <property type="term" value="F:DNA binding"/>
    <property type="evidence" value="ECO:0007669"/>
    <property type="project" value="UniProtKB-KW"/>
</dbReference>
<dbReference type="InterPro" id="IPR007492">
    <property type="entry name" value="LytTR_DNA-bd_dom"/>
</dbReference>